<evidence type="ECO:0000313" key="2">
    <source>
        <dbReference type="EMBL" id="HIZ61768.1"/>
    </source>
</evidence>
<reference evidence="2" key="2">
    <citation type="submission" date="2021-04" db="EMBL/GenBank/DDBJ databases">
        <authorList>
            <person name="Gilroy R."/>
        </authorList>
    </citation>
    <scope>NUCLEOTIDE SEQUENCE</scope>
    <source>
        <strain evidence="2">CHK188-11489</strain>
    </source>
</reference>
<dbReference type="Pfam" id="PF03551">
    <property type="entry name" value="PadR"/>
    <property type="match status" value="1"/>
</dbReference>
<gene>
    <name evidence="2" type="ORF">H9724_03235</name>
</gene>
<dbReference type="Gene3D" id="1.10.10.10">
    <property type="entry name" value="Winged helix-like DNA-binding domain superfamily/Winged helix DNA-binding domain"/>
    <property type="match status" value="1"/>
</dbReference>
<dbReference type="InterPro" id="IPR052509">
    <property type="entry name" value="Metal_resp_DNA-bind_regulator"/>
</dbReference>
<dbReference type="InterPro" id="IPR036388">
    <property type="entry name" value="WH-like_DNA-bd_sf"/>
</dbReference>
<organism evidence="2 3">
    <name type="scientific">Candidatus Gemmiger avistercoris</name>
    <dbReference type="NCBI Taxonomy" id="2838606"/>
    <lineage>
        <taxon>Bacteria</taxon>
        <taxon>Bacillati</taxon>
        <taxon>Bacillota</taxon>
        <taxon>Clostridia</taxon>
        <taxon>Eubacteriales</taxon>
        <taxon>Gemmiger</taxon>
    </lineage>
</organism>
<dbReference type="SUPFAM" id="SSF46785">
    <property type="entry name" value="Winged helix' DNA-binding domain"/>
    <property type="match status" value="1"/>
</dbReference>
<accession>A0A9D2FIB3</accession>
<dbReference type="AlphaFoldDB" id="A0A9D2FIB3"/>
<feature type="domain" description="Transcription regulator PadR N-terminal" evidence="1">
    <location>
        <begin position="22"/>
        <end position="99"/>
    </location>
</feature>
<protein>
    <submittedName>
        <fullName evidence="2">PadR family transcriptional regulator</fullName>
    </submittedName>
</protein>
<dbReference type="InterPro" id="IPR036390">
    <property type="entry name" value="WH_DNA-bd_sf"/>
</dbReference>
<comment type="caution">
    <text evidence="2">The sequence shown here is derived from an EMBL/GenBank/DDBJ whole genome shotgun (WGS) entry which is preliminary data.</text>
</comment>
<sequence>MAAGSEQRFVQQLKRGVLEMLVLQLLADRPGHGYELIVRLRESGGLLDVKEGTLYPLLYRLEEEGCITSVWNSPDGPDAPARLPRRVYSITEDGRTVLARERAVWQRFAGTVEQYLSGGAPGKAAGDAAVLL</sequence>
<dbReference type="Proteomes" id="UP000824105">
    <property type="component" value="Unassembled WGS sequence"/>
</dbReference>
<name>A0A9D2FIB3_9FIRM</name>
<dbReference type="EMBL" id="DXBF01000027">
    <property type="protein sequence ID" value="HIZ61768.1"/>
    <property type="molecule type" value="Genomic_DNA"/>
</dbReference>
<proteinExistence type="predicted"/>
<evidence type="ECO:0000313" key="3">
    <source>
        <dbReference type="Proteomes" id="UP000824105"/>
    </source>
</evidence>
<evidence type="ECO:0000259" key="1">
    <source>
        <dbReference type="Pfam" id="PF03551"/>
    </source>
</evidence>
<dbReference type="PANTHER" id="PTHR33169:SF14">
    <property type="entry name" value="TRANSCRIPTIONAL REGULATOR RV3488"/>
    <property type="match status" value="1"/>
</dbReference>
<reference evidence="2" key="1">
    <citation type="journal article" date="2021" name="PeerJ">
        <title>Extensive microbial diversity within the chicken gut microbiome revealed by metagenomics and culture.</title>
        <authorList>
            <person name="Gilroy R."/>
            <person name="Ravi A."/>
            <person name="Getino M."/>
            <person name="Pursley I."/>
            <person name="Horton D.L."/>
            <person name="Alikhan N.F."/>
            <person name="Baker D."/>
            <person name="Gharbi K."/>
            <person name="Hall N."/>
            <person name="Watson M."/>
            <person name="Adriaenssens E.M."/>
            <person name="Foster-Nyarko E."/>
            <person name="Jarju S."/>
            <person name="Secka A."/>
            <person name="Antonio M."/>
            <person name="Oren A."/>
            <person name="Chaudhuri R.R."/>
            <person name="La Ragione R."/>
            <person name="Hildebrand F."/>
            <person name="Pallen M.J."/>
        </authorList>
    </citation>
    <scope>NUCLEOTIDE SEQUENCE</scope>
    <source>
        <strain evidence="2">CHK188-11489</strain>
    </source>
</reference>
<dbReference type="PANTHER" id="PTHR33169">
    <property type="entry name" value="PADR-FAMILY TRANSCRIPTIONAL REGULATOR"/>
    <property type="match status" value="1"/>
</dbReference>
<dbReference type="InterPro" id="IPR005149">
    <property type="entry name" value="Tscrpt_reg_PadR_N"/>
</dbReference>